<keyword evidence="2 4" id="KW-0808">Transferase</keyword>
<name>A0ABT8GIQ3_9MICO</name>
<dbReference type="Proteomes" id="UP001172708">
    <property type="component" value="Unassembled WGS sequence"/>
</dbReference>
<evidence type="ECO:0000256" key="3">
    <source>
        <dbReference type="ARBA" id="ARBA00022777"/>
    </source>
</evidence>
<dbReference type="PANTHER" id="PTHR42774">
    <property type="entry name" value="PHOSPHOTRANSFERASE SYSTEM TRANSPORT PROTEIN"/>
    <property type="match status" value="1"/>
</dbReference>
<dbReference type="PROSITE" id="PS00584">
    <property type="entry name" value="PFKB_KINASES_2"/>
    <property type="match status" value="1"/>
</dbReference>
<sequence>MTASAPRALFVGLCTLDVIQSVDRVPGANEKVVARESLLAAGGPATNAAVAFAHLGGAPTLVTQLPDHPLSAVIRADLETCAVPLAADDEGAGPPVTASIMVTRGTGERAVVSPSSGATALEDAAAPVPPLDEVRAVLVDGYHPARAIATAKAARASGIPVLMDAGSVKPHTPDVVREVDVVIASADLATPDGSREPDDVVAWLATLGVERTVITRGADDVVWRTPGATGSVKIDPVEVVDTLGAGDFFHGALVWRVATLGLDDTRLAEDIAWAARAVAPSLGSFGTRAWLHR</sequence>
<comment type="similarity">
    <text evidence="1 4">Belongs to the carbohydrate kinase PfkB family.</text>
</comment>
<evidence type="ECO:0000256" key="4">
    <source>
        <dbReference type="RuleBase" id="RU003704"/>
    </source>
</evidence>
<protein>
    <submittedName>
        <fullName evidence="6">PfkB family carbohydrate kinase</fullName>
    </submittedName>
</protein>
<dbReference type="EMBL" id="JAUHQA010000001">
    <property type="protein sequence ID" value="MDN4481318.1"/>
    <property type="molecule type" value="Genomic_DNA"/>
</dbReference>
<reference evidence="6" key="1">
    <citation type="submission" date="2023-06" db="EMBL/GenBank/DDBJ databases">
        <title>Egi l300058.</title>
        <authorList>
            <person name="Gao L."/>
            <person name="Fang B.-Z."/>
            <person name="Li W.-J."/>
        </authorList>
    </citation>
    <scope>NUCLEOTIDE SEQUENCE</scope>
    <source>
        <strain evidence="6">EGI L300058</strain>
    </source>
</reference>
<accession>A0ABT8GIQ3</accession>
<dbReference type="InterPro" id="IPR011611">
    <property type="entry name" value="PfkB_dom"/>
</dbReference>
<keyword evidence="7" id="KW-1185">Reference proteome</keyword>
<organism evidence="6 7">
    <name type="scientific">Demequina muriae</name>
    <dbReference type="NCBI Taxonomy" id="3051664"/>
    <lineage>
        <taxon>Bacteria</taxon>
        <taxon>Bacillati</taxon>
        <taxon>Actinomycetota</taxon>
        <taxon>Actinomycetes</taxon>
        <taxon>Micrococcales</taxon>
        <taxon>Demequinaceae</taxon>
        <taxon>Demequina</taxon>
    </lineage>
</organism>
<proteinExistence type="inferred from homology"/>
<evidence type="ECO:0000256" key="2">
    <source>
        <dbReference type="ARBA" id="ARBA00022679"/>
    </source>
</evidence>
<dbReference type="InterPro" id="IPR002139">
    <property type="entry name" value="Ribo/fructo_kinase"/>
</dbReference>
<evidence type="ECO:0000313" key="7">
    <source>
        <dbReference type="Proteomes" id="UP001172708"/>
    </source>
</evidence>
<dbReference type="Pfam" id="PF00294">
    <property type="entry name" value="PfkB"/>
    <property type="match status" value="1"/>
</dbReference>
<evidence type="ECO:0000313" key="6">
    <source>
        <dbReference type="EMBL" id="MDN4481318.1"/>
    </source>
</evidence>
<dbReference type="SUPFAM" id="SSF53613">
    <property type="entry name" value="Ribokinase-like"/>
    <property type="match status" value="1"/>
</dbReference>
<dbReference type="InterPro" id="IPR029056">
    <property type="entry name" value="Ribokinase-like"/>
</dbReference>
<gene>
    <name evidence="6" type="ORF">QQX02_10320</name>
</gene>
<dbReference type="RefSeq" id="WP_301142911.1">
    <property type="nucleotide sequence ID" value="NZ_JAUHQA010000001.1"/>
</dbReference>
<dbReference type="PANTHER" id="PTHR42774:SF3">
    <property type="entry name" value="KETOHEXOKINASE"/>
    <property type="match status" value="1"/>
</dbReference>
<dbReference type="GO" id="GO:0016301">
    <property type="term" value="F:kinase activity"/>
    <property type="evidence" value="ECO:0007669"/>
    <property type="project" value="UniProtKB-KW"/>
</dbReference>
<feature type="domain" description="Carbohydrate kinase PfkB" evidence="5">
    <location>
        <begin position="9"/>
        <end position="268"/>
    </location>
</feature>
<dbReference type="Gene3D" id="3.40.1190.20">
    <property type="match status" value="1"/>
</dbReference>
<evidence type="ECO:0000256" key="1">
    <source>
        <dbReference type="ARBA" id="ARBA00010688"/>
    </source>
</evidence>
<dbReference type="PRINTS" id="PR00990">
    <property type="entry name" value="RIBOKINASE"/>
</dbReference>
<keyword evidence="3 4" id="KW-0418">Kinase</keyword>
<evidence type="ECO:0000259" key="5">
    <source>
        <dbReference type="Pfam" id="PF00294"/>
    </source>
</evidence>
<dbReference type="InterPro" id="IPR052562">
    <property type="entry name" value="Ketohexokinase-related"/>
</dbReference>
<comment type="caution">
    <text evidence="6">The sequence shown here is derived from an EMBL/GenBank/DDBJ whole genome shotgun (WGS) entry which is preliminary data.</text>
</comment>
<dbReference type="InterPro" id="IPR002173">
    <property type="entry name" value="Carboh/pur_kinase_PfkB_CS"/>
</dbReference>